<comment type="caution">
    <text evidence="6">The sequence shown here is derived from an EMBL/GenBank/DDBJ whole genome shotgun (WGS) entry which is preliminary data.</text>
</comment>
<keyword evidence="4" id="KW-0812">Transmembrane</keyword>
<accession>A0A023BU37</accession>
<dbReference type="OrthoDB" id="6283866at2"/>
<feature type="transmembrane region" description="Helical" evidence="4">
    <location>
        <begin position="31"/>
        <end position="49"/>
    </location>
</feature>
<evidence type="ECO:0000313" key="7">
    <source>
        <dbReference type="Proteomes" id="UP000023541"/>
    </source>
</evidence>
<protein>
    <recommendedName>
        <fullName evidence="5">HTH araC/xylS-type domain-containing protein</fullName>
    </recommendedName>
</protein>
<keyword evidence="7" id="KW-1185">Reference proteome</keyword>
<dbReference type="InterPro" id="IPR018062">
    <property type="entry name" value="HTH_AraC-typ_CS"/>
</dbReference>
<dbReference type="PROSITE" id="PS01124">
    <property type="entry name" value="HTH_ARAC_FAMILY_2"/>
    <property type="match status" value="1"/>
</dbReference>
<name>A0A023BU37_9FLAO</name>
<organism evidence="6 7">
    <name type="scientific">Aquimarina atlantica</name>
    <dbReference type="NCBI Taxonomy" id="1317122"/>
    <lineage>
        <taxon>Bacteria</taxon>
        <taxon>Pseudomonadati</taxon>
        <taxon>Bacteroidota</taxon>
        <taxon>Flavobacteriia</taxon>
        <taxon>Flavobacteriales</taxon>
        <taxon>Flavobacteriaceae</taxon>
        <taxon>Aquimarina</taxon>
    </lineage>
</organism>
<feature type="transmembrane region" description="Helical" evidence="4">
    <location>
        <begin position="158"/>
        <end position="181"/>
    </location>
</feature>
<feature type="transmembrane region" description="Helical" evidence="4">
    <location>
        <begin position="114"/>
        <end position="137"/>
    </location>
</feature>
<keyword evidence="2" id="KW-0238">DNA-binding</keyword>
<dbReference type="GO" id="GO:0003700">
    <property type="term" value="F:DNA-binding transcription factor activity"/>
    <property type="evidence" value="ECO:0007669"/>
    <property type="project" value="InterPro"/>
</dbReference>
<evidence type="ECO:0000313" key="6">
    <source>
        <dbReference type="EMBL" id="EZH73516.1"/>
    </source>
</evidence>
<dbReference type="Gene3D" id="1.10.10.60">
    <property type="entry name" value="Homeodomain-like"/>
    <property type="match status" value="2"/>
</dbReference>
<reference evidence="6 7" key="1">
    <citation type="submission" date="2014-04" db="EMBL/GenBank/DDBJ databases">
        <title>Aquimarina sp. 22II-S11-z7 Genome Sequencing.</title>
        <authorList>
            <person name="Lai Q."/>
        </authorList>
    </citation>
    <scope>NUCLEOTIDE SEQUENCE [LARGE SCALE GENOMIC DNA]</scope>
    <source>
        <strain evidence="6 7">22II-S11-z7</strain>
    </source>
</reference>
<dbReference type="InterPro" id="IPR009057">
    <property type="entry name" value="Homeodomain-like_sf"/>
</dbReference>
<keyword evidence="1" id="KW-0805">Transcription regulation</keyword>
<evidence type="ECO:0000259" key="5">
    <source>
        <dbReference type="PROSITE" id="PS01124"/>
    </source>
</evidence>
<feature type="transmembrane region" description="Helical" evidence="4">
    <location>
        <begin position="6"/>
        <end position="24"/>
    </location>
</feature>
<dbReference type="GO" id="GO:0043565">
    <property type="term" value="F:sequence-specific DNA binding"/>
    <property type="evidence" value="ECO:0007669"/>
    <property type="project" value="InterPro"/>
</dbReference>
<dbReference type="AlphaFoldDB" id="A0A023BU37"/>
<evidence type="ECO:0000256" key="1">
    <source>
        <dbReference type="ARBA" id="ARBA00023015"/>
    </source>
</evidence>
<sequence>MSNVLVVILGIGSIQSILFAILIVLKKKRKLSDLILMTWFLVFAVHLLLGIESSYLTHTTGILIATISFLHGPFFLLYTRSLFNQYIAKINLLHFLPFVVFTFFSFFIRPESGLLWEIIILIAKLISLTFYPLYILYSYYKTDKFLKTHKADSSMLELSWIKIIAILFLISIGISLIRLTIELLVGVAYFEIWDVLRYVILVTVIGFYGLKYGMVYRPEVPFDATTDKKKYKHSPLKDDEIIMFIGAINRFFEENKTYLYPDFSLAVLSESVHIPKHHLSQIINSEMNTTFYDLVNTKRIAYAIQRIKEGDKLNLTLEGIGYECGFNSKSAFFHHFKKHTGKTPGQFKKEISTD</sequence>
<dbReference type="SUPFAM" id="SSF46689">
    <property type="entry name" value="Homeodomain-like"/>
    <property type="match status" value="1"/>
</dbReference>
<dbReference type="STRING" id="1317122.ATO12_16395"/>
<dbReference type="EMBL" id="AQRA01000005">
    <property type="protein sequence ID" value="EZH73516.1"/>
    <property type="molecule type" value="Genomic_DNA"/>
</dbReference>
<feature type="domain" description="HTH araC/xylS-type" evidence="5">
    <location>
        <begin position="246"/>
        <end position="350"/>
    </location>
</feature>
<dbReference type="RefSeq" id="WP_034242217.1">
    <property type="nucleotide sequence ID" value="NZ_AQRA01000005.1"/>
</dbReference>
<evidence type="ECO:0000256" key="4">
    <source>
        <dbReference type="SAM" id="Phobius"/>
    </source>
</evidence>
<dbReference type="Pfam" id="PF12833">
    <property type="entry name" value="HTH_18"/>
    <property type="match status" value="1"/>
</dbReference>
<keyword evidence="3" id="KW-0804">Transcription</keyword>
<evidence type="ECO:0000256" key="2">
    <source>
        <dbReference type="ARBA" id="ARBA00023125"/>
    </source>
</evidence>
<dbReference type="Proteomes" id="UP000023541">
    <property type="component" value="Unassembled WGS sequence"/>
</dbReference>
<evidence type="ECO:0000256" key="3">
    <source>
        <dbReference type="ARBA" id="ARBA00023163"/>
    </source>
</evidence>
<feature type="transmembrane region" description="Helical" evidence="4">
    <location>
        <begin position="55"/>
        <end position="78"/>
    </location>
</feature>
<dbReference type="SMART" id="SM00342">
    <property type="entry name" value="HTH_ARAC"/>
    <property type="match status" value="1"/>
</dbReference>
<keyword evidence="4" id="KW-0472">Membrane</keyword>
<gene>
    <name evidence="6" type="ORF">ATO12_16395</name>
</gene>
<dbReference type="PANTHER" id="PTHR43280:SF34">
    <property type="entry name" value="ARAC-FAMILY TRANSCRIPTIONAL REGULATOR"/>
    <property type="match status" value="1"/>
</dbReference>
<dbReference type="PANTHER" id="PTHR43280">
    <property type="entry name" value="ARAC-FAMILY TRANSCRIPTIONAL REGULATOR"/>
    <property type="match status" value="1"/>
</dbReference>
<dbReference type="PROSITE" id="PS00041">
    <property type="entry name" value="HTH_ARAC_FAMILY_1"/>
    <property type="match status" value="1"/>
</dbReference>
<dbReference type="eggNOG" id="COG2207">
    <property type="taxonomic scope" value="Bacteria"/>
</dbReference>
<proteinExistence type="predicted"/>
<feature type="transmembrane region" description="Helical" evidence="4">
    <location>
        <begin position="90"/>
        <end position="108"/>
    </location>
</feature>
<keyword evidence="4" id="KW-1133">Transmembrane helix</keyword>
<feature type="transmembrane region" description="Helical" evidence="4">
    <location>
        <begin position="187"/>
        <end position="210"/>
    </location>
</feature>
<dbReference type="InterPro" id="IPR018060">
    <property type="entry name" value="HTH_AraC"/>
</dbReference>